<dbReference type="EMBL" id="GL378325">
    <property type="protein sequence ID" value="EFJ51974.1"/>
    <property type="molecule type" value="Genomic_DNA"/>
</dbReference>
<dbReference type="InParanoid" id="D8TJZ4"/>
<evidence type="ECO:0000313" key="3">
    <source>
        <dbReference type="Proteomes" id="UP000001058"/>
    </source>
</evidence>
<evidence type="ECO:0000313" key="2">
    <source>
        <dbReference type="EMBL" id="EFJ51974.1"/>
    </source>
</evidence>
<evidence type="ECO:0000256" key="1">
    <source>
        <dbReference type="SAM" id="MobiDB-lite"/>
    </source>
</evidence>
<feature type="region of interest" description="Disordered" evidence="1">
    <location>
        <begin position="329"/>
        <end position="350"/>
    </location>
</feature>
<dbReference type="KEGG" id="vcn:VOLCADRAFT_87025"/>
<dbReference type="OrthoDB" id="541459at2759"/>
<reference evidence="2 3" key="1">
    <citation type="journal article" date="2010" name="Science">
        <title>Genomic analysis of organismal complexity in the multicellular green alga Volvox carteri.</title>
        <authorList>
            <person name="Prochnik S.E."/>
            <person name="Umen J."/>
            <person name="Nedelcu A.M."/>
            <person name="Hallmann A."/>
            <person name="Miller S.M."/>
            <person name="Nishii I."/>
            <person name="Ferris P."/>
            <person name="Kuo A."/>
            <person name="Mitros T."/>
            <person name="Fritz-Laylin L.K."/>
            <person name="Hellsten U."/>
            <person name="Chapman J."/>
            <person name="Simakov O."/>
            <person name="Rensing S.A."/>
            <person name="Terry A."/>
            <person name="Pangilinan J."/>
            <person name="Kapitonov V."/>
            <person name="Jurka J."/>
            <person name="Salamov A."/>
            <person name="Shapiro H."/>
            <person name="Schmutz J."/>
            <person name="Grimwood J."/>
            <person name="Lindquist E."/>
            <person name="Lucas S."/>
            <person name="Grigoriev I.V."/>
            <person name="Schmitt R."/>
            <person name="Kirk D."/>
            <person name="Rokhsar D.S."/>
        </authorList>
    </citation>
    <scope>NUCLEOTIDE SEQUENCE [LARGE SCALE GENOMIC DNA]</scope>
    <source>
        <strain evidence="3">f. Nagariensis / Eve</strain>
    </source>
</reference>
<organism evidence="3">
    <name type="scientific">Volvox carteri f. nagariensis</name>
    <dbReference type="NCBI Taxonomy" id="3068"/>
    <lineage>
        <taxon>Eukaryota</taxon>
        <taxon>Viridiplantae</taxon>
        <taxon>Chlorophyta</taxon>
        <taxon>core chlorophytes</taxon>
        <taxon>Chlorophyceae</taxon>
        <taxon>CS clade</taxon>
        <taxon>Chlamydomonadales</taxon>
        <taxon>Volvocaceae</taxon>
        <taxon>Volvox</taxon>
    </lineage>
</organism>
<dbReference type="RefSeq" id="XP_002946748.1">
    <property type="nucleotide sequence ID" value="XM_002946702.1"/>
</dbReference>
<feature type="region of interest" description="Disordered" evidence="1">
    <location>
        <begin position="272"/>
        <end position="307"/>
    </location>
</feature>
<proteinExistence type="predicted"/>
<dbReference type="GeneID" id="9618333"/>
<feature type="compositionally biased region" description="Polar residues" evidence="1">
    <location>
        <begin position="331"/>
        <end position="350"/>
    </location>
</feature>
<gene>
    <name evidence="2" type="ORF">VOLCADRAFT_87025</name>
</gene>
<keyword evidence="3" id="KW-1185">Reference proteome</keyword>
<dbReference type="AlphaFoldDB" id="D8TJZ4"/>
<sequence length="350" mass="37542">MCPCSHTLMSGSILFYKGLLHRPTGRRIPSGVARFGDSGRVHATVFASLHDLELVWQSHARLEASKPPERRCPSGPFVYFAHHDMADVAEEAGGQPPVSYCDCWPAGPGPSELIRSGDFDFRSHCESQPPPHLPTDAEARGIQWNELRAALSYENMVGLAYIHDPSRDPRHHLGEAEELRTAVTQAAAEALAANSCRTCGGNSTAPTEYGIRCEGAAAVDNPGQEPQRQPVCAGCGGGIGIGGGGSATVLSRRLEIFVFVLEQERGVNGHLLVEEEEDGEEGEGRREETEGDGANGDVGGVRVRPTGGVKRRGRAVTLEEYVVASEIWSRQPRSCGTSTGSMERTTTRTG</sequence>
<dbReference type="Proteomes" id="UP000001058">
    <property type="component" value="Unassembled WGS sequence"/>
</dbReference>
<name>D8TJZ4_VOLCA</name>
<protein>
    <submittedName>
        <fullName evidence="2">Uncharacterized protein</fullName>
    </submittedName>
</protein>
<accession>D8TJZ4</accession>